<feature type="transmembrane region" description="Helical" evidence="4">
    <location>
        <begin position="735"/>
        <end position="757"/>
    </location>
</feature>
<dbReference type="EMBL" id="KN838657">
    <property type="protein sequence ID" value="KIJ98959.1"/>
    <property type="molecule type" value="Genomic_DNA"/>
</dbReference>
<feature type="transmembrane region" description="Helical" evidence="4">
    <location>
        <begin position="582"/>
        <end position="599"/>
    </location>
</feature>
<dbReference type="HOGENOM" id="CLU_362925_0_0_1"/>
<feature type="domain" description="Major facilitator superfamily (MFS) profile" evidence="5">
    <location>
        <begin position="547"/>
        <end position="770"/>
    </location>
</feature>
<dbReference type="PANTHER" id="PTHR11360:SF234">
    <property type="entry name" value="MFS-TYPE TRANSPORTER DBAD-RELATED"/>
    <property type="match status" value="1"/>
</dbReference>
<keyword evidence="7" id="KW-1185">Reference proteome</keyword>
<dbReference type="GO" id="GO:0016020">
    <property type="term" value="C:membrane"/>
    <property type="evidence" value="ECO:0007669"/>
    <property type="project" value="UniProtKB-SubCell"/>
</dbReference>
<feature type="transmembrane region" description="Helical" evidence="4">
    <location>
        <begin position="418"/>
        <end position="435"/>
    </location>
</feature>
<feature type="region of interest" description="Disordered" evidence="3">
    <location>
        <begin position="59"/>
        <end position="96"/>
    </location>
</feature>
<dbReference type="InterPro" id="IPR011701">
    <property type="entry name" value="MFS"/>
</dbReference>
<dbReference type="AlphaFoldDB" id="A0A0C9WNC2"/>
<dbReference type="InterPro" id="IPR050327">
    <property type="entry name" value="Proton-linked_MCT"/>
</dbReference>
<feature type="transmembrane region" description="Helical" evidence="4">
    <location>
        <begin position="507"/>
        <end position="527"/>
    </location>
</feature>
<name>A0A0C9WNC2_9AGAR</name>
<organism evidence="6 7">
    <name type="scientific">Laccaria amethystina LaAM-08-1</name>
    <dbReference type="NCBI Taxonomy" id="1095629"/>
    <lineage>
        <taxon>Eukaryota</taxon>
        <taxon>Fungi</taxon>
        <taxon>Dikarya</taxon>
        <taxon>Basidiomycota</taxon>
        <taxon>Agaricomycotina</taxon>
        <taxon>Agaricomycetes</taxon>
        <taxon>Agaricomycetidae</taxon>
        <taxon>Agaricales</taxon>
        <taxon>Agaricineae</taxon>
        <taxon>Hydnangiaceae</taxon>
        <taxon>Laccaria</taxon>
    </lineage>
</organism>
<dbReference type="InterPro" id="IPR036259">
    <property type="entry name" value="MFS_trans_sf"/>
</dbReference>
<dbReference type="OrthoDB" id="6499973at2759"/>
<reference evidence="7" key="2">
    <citation type="submission" date="2015-01" db="EMBL/GenBank/DDBJ databases">
        <title>Evolutionary Origins and Diversification of the Mycorrhizal Mutualists.</title>
        <authorList>
            <consortium name="DOE Joint Genome Institute"/>
            <consortium name="Mycorrhizal Genomics Consortium"/>
            <person name="Kohler A."/>
            <person name="Kuo A."/>
            <person name="Nagy L.G."/>
            <person name="Floudas D."/>
            <person name="Copeland A."/>
            <person name="Barry K.W."/>
            <person name="Cichocki N."/>
            <person name="Veneault-Fourrey C."/>
            <person name="LaButti K."/>
            <person name="Lindquist E.A."/>
            <person name="Lipzen A."/>
            <person name="Lundell T."/>
            <person name="Morin E."/>
            <person name="Murat C."/>
            <person name="Riley R."/>
            <person name="Ohm R."/>
            <person name="Sun H."/>
            <person name="Tunlid A."/>
            <person name="Henrissat B."/>
            <person name="Grigoriev I.V."/>
            <person name="Hibbett D.S."/>
            <person name="Martin F."/>
        </authorList>
    </citation>
    <scope>NUCLEOTIDE SEQUENCE [LARGE SCALE GENOMIC DNA]</scope>
    <source>
        <strain evidence="7">LaAM-08-1</strain>
    </source>
</reference>
<evidence type="ECO:0000259" key="5">
    <source>
        <dbReference type="PROSITE" id="PS50850"/>
    </source>
</evidence>
<gene>
    <name evidence="6" type="ORF">K443DRAFT_680319</name>
</gene>
<feature type="compositionally biased region" description="Basic and acidic residues" evidence="3">
    <location>
        <begin position="79"/>
        <end position="96"/>
    </location>
</feature>
<evidence type="ECO:0000256" key="1">
    <source>
        <dbReference type="ARBA" id="ARBA00004141"/>
    </source>
</evidence>
<feature type="transmembrane region" description="Helical" evidence="4">
    <location>
        <begin position="447"/>
        <end position="466"/>
    </location>
</feature>
<dbReference type="Pfam" id="PF07690">
    <property type="entry name" value="MFS_1"/>
    <property type="match status" value="1"/>
</dbReference>
<sequence>MIMPWLASSTLPNLFNNNNSKAFNTNEHTNNESHNTSTCPLSATIANHVNAVRSAISSRFPHNESPRTPKTGLMRQPHTTKEARFAHRDPHSHTRNEKTHDAYLDAHLRTPNDFYLPRQQLEPPRTANDLHLTQQWHLDLKTSDGYGTFSPQRDPRPMNGPYTARSAAANGFPSDLKTPAGLHDLRTPGGTYITRINSPRSAVHPTQQVQQPPGKKKFGLGFFEFRTPTSGLFLGQQSQAHSQAHWEQSGQEWEQGQGREQVDERSKRRYGMYSPQTPRENQFAQYEVRTANGGWAVPPPARTENLEKGQEGQDGRWIRPGVWLAQSRAWISSTFFNSKTRQRPDPILIPPVVDSNPDFEAQTNVPKNEIVEKDLLAWMTVAGAWLMQFCTFGYIFTWGVYHDYYMNEFPKLHSPNKLALIGSLQFALPFLLAFLAGRAVDAYHFHWVVLPGSAFFGMSLFLLSFVDPESFMHLFLIQGVGMGLGLGMTFLPTVIVCMHHFKKRRAFVTGIVLSGASAGAIVFPLVLDHFLPTKGFSGAVRITAYIVLACLVIGNSLMGMPVKLFIPKLPQVSLLAYFKERYYALAMGATFIALLTMYFPASYMEDYAVLHDVDPHLAFYGLAITNIAGLMGRIVMGLLADKHGSFNLLIPTTVVLAASLCAVVSVQSVKAIVIVSIFYGFSSGAWLSLLISGLASLAIRPTEIGLRTGLVLSVASLGALLSGPAQLGLLSPEFIWARPIGLFGFLLFVTAGMFWYIRQLVSLKKRNRIV</sequence>
<evidence type="ECO:0000313" key="7">
    <source>
        <dbReference type="Proteomes" id="UP000054477"/>
    </source>
</evidence>
<feature type="region of interest" description="Disordered" evidence="3">
    <location>
        <begin position="241"/>
        <end position="266"/>
    </location>
</feature>
<feature type="transmembrane region" description="Helical" evidence="4">
    <location>
        <begin position="710"/>
        <end position="729"/>
    </location>
</feature>
<feature type="compositionally biased region" description="Low complexity" evidence="3">
    <location>
        <begin position="247"/>
        <end position="259"/>
    </location>
</feature>
<proteinExistence type="inferred from homology"/>
<protein>
    <recommendedName>
        <fullName evidence="5">Major facilitator superfamily (MFS) profile domain-containing protein</fullName>
    </recommendedName>
</protein>
<evidence type="ECO:0000256" key="2">
    <source>
        <dbReference type="ARBA" id="ARBA00006727"/>
    </source>
</evidence>
<feature type="transmembrane region" description="Helical" evidence="4">
    <location>
        <begin position="472"/>
        <end position="495"/>
    </location>
</feature>
<dbReference type="PROSITE" id="PS50850">
    <property type="entry name" value="MFS"/>
    <property type="match status" value="1"/>
</dbReference>
<keyword evidence="4" id="KW-0812">Transmembrane</keyword>
<keyword evidence="4" id="KW-0472">Membrane</keyword>
<evidence type="ECO:0000256" key="4">
    <source>
        <dbReference type="SAM" id="Phobius"/>
    </source>
</evidence>
<feature type="transmembrane region" description="Helical" evidence="4">
    <location>
        <begin position="646"/>
        <end position="666"/>
    </location>
</feature>
<dbReference type="GO" id="GO:0022857">
    <property type="term" value="F:transmembrane transporter activity"/>
    <property type="evidence" value="ECO:0007669"/>
    <property type="project" value="InterPro"/>
</dbReference>
<evidence type="ECO:0000313" key="6">
    <source>
        <dbReference type="EMBL" id="KIJ98959.1"/>
    </source>
</evidence>
<dbReference type="InterPro" id="IPR020846">
    <property type="entry name" value="MFS_dom"/>
</dbReference>
<reference evidence="6 7" key="1">
    <citation type="submission" date="2014-04" db="EMBL/GenBank/DDBJ databases">
        <authorList>
            <consortium name="DOE Joint Genome Institute"/>
            <person name="Kuo A."/>
            <person name="Kohler A."/>
            <person name="Nagy L.G."/>
            <person name="Floudas D."/>
            <person name="Copeland A."/>
            <person name="Barry K.W."/>
            <person name="Cichocki N."/>
            <person name="Veneault-Fourrey C."/>
            <person name="LaButti K."/>
            <person name="Lindquist E.A."/>
            <person name="Lipzen A."/>
            <person name="Lundell T."/>
            <person name="Morin E."/>
            <person name="Murat C."/>
            <person name="Sun H."/>
            <person name="Tunlid A."/>
            <person name="Henrissat B."/>
            <person name="Grigoriev I.V."/>
            <person name="Hibbett D.S."/>
            <person name="Martin F."/>
            <person name="Nordberg H.P."/>
            <person name="Cantor M.N."/>
            <person name="Hua S.X."/>
        </authorList>
    </citation>
    <scope>NUCLEOTIDE SEQUENCE [LARGE SCALE GENOMIC DNA]</scope>
    <source>
        <strain evidence="6 7">LaAM-08-1</strain>
    </source>
</reference>
<feature type="transmembrane region" description="Helical" evidence="4">
    <location>
        <begin position="619"/>
        <end position="639"/>
    </location>
</feature>
<comment type="similarity">
    <text evidence="2">Belongs to the major facilitator superfamily. Monocarboxylate porter (TC 2.A.1.13) family.</text>
</comment>
<keyword evidence="4" id="KW-1133">Transmembrane helix</keyword>
<dbReference type="SUPFAM" id="SSF103473">
    <property type="entry name" value="MFS general substrate transporter"/>
    <property type="match status" value="1"/>
</dbReference>
<accession>A0A0C9WNC2</accession>
<dbReference type="Gene3D" id="1.20.1250.20">
    <property type="entry name" value="MFS general substrate transporter like domains"/>
    <property type="match status" value="2"/>
</dbReference>
<dbReference type="Proteomes" id="UP000054477">
    <property type="component" value="Unassembled WGS sequence"/>
</dbReference>
<feature type="transmembrane region" description="Helical" evidence="4">
    <location>
        <begin position="375"/>
        <end position="398"/>
    </location>
</feature>
<comment type="subcellular location">
    <subcellularLocation>
        <location evidence="1">Membrane</location>
        <topology evidence="1">Multi-pass membrane protein</topology>
    </subcellularLocation>
</comment>
<evidence type="ECO:0000256" key="3">
    <source>
        <dbReference type="SAM" id="MobiDB-lite"/>
    </source>
</evidence>
<dbReference type="PANTHER" id="PTHR11360">
    <property type="entry name" value="MONOCARBOXYLATE TRANSPORTER"/>
    <property type="match status" value="1"/>
</dbReference>
<feature type="transmembrane region" description="Helical" evidence="4">
    <location>
        <begin position="539"/>
        <end position="562"/>
    </location>
</feature>
<feature type="transmembrane region" description="Helical" evidence="4">
    <location>
        <begin position="672"/>
        <end position="698"/>
    </location>
</feature>